<sequence length="112" mass="12648">MRCTDCDSKSEVCSVESIVTFMQLKLEQNGKLSRSCSVCCACGDQSGVYESMRDLNGRFLSCDVVDLSFATAEQARFHEHDRKKYEASYDGDLRLRPQATKRIHLKGRESAL</sequence>
<organism evidence="1">
    <name type="scientific">Erythrolobus madagascarensis</name>
    <dbReference type="NCBI Taxonomy" id="708628"/>
    <lineage>
        <taxon>Eukaryota</taxon>
        <taxon>Rhodophyta</taxon>
        <taxon>Bangiophyceae</taxon>
        <taxon>Porphyridiales</taxon>
        <taxon>Porphyridiaceae</taxon>
        <taxon>Erythrolobus</taxon>
    </lineage>
</organism>
<dbReference type="EMBL" id="HBFE01000293">
    <property type="protein sequence ID" value="CAD8724119.1"/>
    <property type="molecule type" value="Transcribed_RNA"/>
</dbReference>
<proteinExistence type="predicted"/>
<dbReference type="AlphaFoldDB" id="A0A6T9YN07"/>
<gene>
    <name evidence="1" type="ORF">EMAD1354_LOCUS194</name>
    <name evidence="2" type="ORF">EMAD1354_LOCUS196</name>
</gene>
<protein>
    <submittedName>
        <fullName evidence="1">Uncharacterized protein</fullName>
    </submittedName>
</protein>
<name>A0A6T9YN07_9RHOD</name>
<accession>A0A6T9YN07</accession>
<dbReference type="EMBL" id="HBFE01000291">
    <property type="protein sequence ID" value="CAD8724117.1"/>
    <property type="molecule type" value="Transcribed_RNA"/>
</dbReference>
<evidence type="ECO:0000313" key="2">
    <source>
        <dbReference type="EMBL" id="CAD8724119.1"/>
    </source>
</evidence>
<reference evidence="1" key="1">
    <citation type="submission" date="2021-01" db="EMBL/GenBank/DDBJ databases">
        <authorList>
            <person name="Corre E."/>
            <person name="Pelletier E."/>
            <person name="Niang G."/>
            <person name="Scheremetjew M."/>
            <person name="Finn R."/>
            <person name="Kale V."/>
            <person name="Holt S."/>
            <person name="Cochrane G."/>
            <person name="Meng A."/>
            <person name="Brown T."/>
            <person name="Cohen L."/>
        </authorList>
    </citation>
    <scope>NUCLEOTIDE SEQUENCE</scope>
    <source>
        <strain evidence="1">CCMP3276</strain>
    </source>
</reference>
<evidence type="ECO:0000313" key="1">
    <source>
        <dbReference type="EMBL" id="CAD8724117.1"/>
    </source>
</evidence>